<evidence type="ECO:0000313" key="3">
    <source>
        <dbReference type="Proteomes" id="UP000001299"/>
    </source>
</evidence>
<organism evidence="2 3">
    <name type="scientific">Butyrivibrio proteoclasticus (strain ATCC 51982 / DSM 14932 / B316)</name>
    <name type="common">Clostridium proteoclasticum</name>
    <dbReference type="NCBI Taxonomy" id="515622"/>
    <lineage>
        <taxon>Bacteria</taxon>
        <taxon>Bacillati</taxon>
        <taxon>Bacillota</taxon>
        <taxon>Clostridia</taxon>
        <taxon>Lachnospirales</taxon>
        <taxon>Lachnospiraceae</taxon>
        <taxon>Butyrivibrio</taxon>
    </lineage>
</organism>
<feature type="transmembrane region" description="Helical" evidence="1">
    <location>
        <begin position="216"/>
        <end position="235"/>
    </location>
</feature>
<dbReference type="KEGG" id="bpb:bpr_I2726"/>
<feature type="transmembrane region" description="Helical" evidence="1">
    <location>
        <begin position="167"/>
        <end position="185"/>
    </location>
</feature>
<keyword evidence="1" id="KW-0472">Membrane</keyword>
<keyword evidence="1" id="KW-0812">Transmembrane</keyword>
<dbReference type="AlphaFoldDB" id="E0RZ86"/>
<dbReference type="RefSeq" id="WP_013282111.1">
    <property type="nucleotide sequence ID" value="NC_014387.1"/>
</dbReference>
<evidence type="ECO:0000256" key="1">
    <source>
        <dbReference type="SAM" id="Phobius"/>
    </source>
</evidence>
<name>E0RZ86_BUTPB</name>
<proteinExistence type="predicted"/>
<feature type="transmembrane region" description="Helical" evidence="1">
    <location>
        <begin position="132"/>
        <end position="151"/>
    </location>
</feature>
<accession>E0RZ86</accession>
<reference evidence="2 3" key="1">
    <citation type="journal article" date="2010" name="PLoS ONE">
        <title>The glycobiome of the rumen bacterium Butyrivibrio proteoclasticus B316(T) highlights adaptation to a polysaccharide-rich environment.</title>
        <authorList>
            <person name="Kelly W.J."/>
            <person name="Leahy S.C."/>
            <person name="Altermann E."/>
            <person name="Yeoman C.J."/>
            <person name="Dunne J.C."/>
            <person name="Kong Z."/>
            <person name="Pacheco D.M."/>
            <person name="Li D."/>
            <person name="Noel S.J."/>
            <person name="Moon C.D."/>
            <person name="Cookson A.L."/>
            <person name="Attwood G.T."/>
        </authorList>
    </citation>
    <scope>NUCLEOTIDE SEQUENCE [LARGE SCALE GENOMIC DNA]</scope>
    <source>
        <strain evidence="3">ATCC 51982 / DSM 14932 / B316</strain>
    </source>
</reference>
<protein>
    <submittedName>
        <fullName evidence="2">Uncharacterized protein</fullName>
    </submittedName>
</protein>
<dbReference type="EMBL" id="CP001810">
    <property type="protein sequence ID" value="ADL35458.1"/>
    <property type="molecule type" value="Genomic_DNA"/>
</dbReference>
<keyword evidence="3" id="KW-1185">Reference proteome</keyword>
<feature type="transmembrane region" description="Helical" evidence="1">
    <location>
        <begin position="21"/>
        <end position="42"/>
    </location>
</feature>
<keyword evidence="1" id="KW-1133">Transmembrane helix</keyword>
<dbReference type="eggNOG" id="ENOG502Z7HS">
    <property type="taxonomic scope" value="Bacteria"/>
</dbReference>
<feature type="transmembrane region" description="Helical" evidence="1">
    <location>
        <begin position="48"/>
        <end position="70"/>
    </location>
</feature>
<sequence>MEKTMTSKTKEKPLGMRIGENAFCIGYLVFALIAGIIFTTRTLSTGDLLFRICAVMTLLLGGGDAFHLIPRIVINFKEEASDKEVQRKREFWLGLGNLISSITMTVFYIFFFAALSVKHGKYDVSSVMPEKFTLYLVLNVLALIRIILCLFPQNHWFSKGNETRWGLYRNIPFVIMGVITVLYLILWYQEWLLAVLVTISFVCYMIVVLGAKKKPMLGMMMIPKTICYIWMIALFL</sequence>
<gene>
    <name evidence="2" type="ordered locus">bpr_I2726</name>
</gene>
<feature type="transmembrane region" description="Helical" evidence="1">
    <location>
        <begin position="91"/>
        <end position="112"/>
    </location>
</feature>
<feature type="transmembrane region" description="Helical" evidence="1">
    <location>
        <begin position="191"/>
        <end position="209"/>
    </location>
</feature>
<evidence type="ECO:0000313" key="2">
    <source>
        <dbReference type="EMBL" id="ADL35458.1"/>
    </source>
</evidence>
<dbReference type="HOGENOM" id="CLU_106583_0_0_9"/>
<dbReference type="Proteomes" id="UP000001299">
    <property type="component" value="Chromosome 1"/>
</dbReference>
<dbReference type="STRING" id="515622.bpr_I2726"/>